<evidence type="ECO:0000256" key="3">
    <source>
        <dbReference type="ARBA" id="ARBA00008621"/>
    </source>
</evidence>
<organism evidence="11 12">
    <name type="scientific">Paraperlucidibaca baekdonensis</name>
    <dbReference type="NCBI Taxonomy" id="748120"/>
    <lineage>
        <taxon>Bacteria</taxon>
        <taxon>Pseudomonadati</taxon>
        <taxon>Pseudomonadota</taxon>
        <taxon>Gammaproteobacteria</taxon>
        <taxon>Moraxellales</taxon>
        <taxon>Moraxellaceae</taxon>
        <taxon>Paraperlucidibaca</taxon>
    </lineage>
</organism>
<dbReference type="NCBIfam" id="TIGR01935">
    <property type="entry name" value="NOT-MenG"/>
    <property type="match status" value="1"/>
</dbReference>
<feature type="binding site" evidence="9">
    <location>
        <position position="98"/>
    </location>
    <ligand>
        <name>Mg(2+)</name>
        <dbReference type="ChEBI" id="CHEBI:18420"/>
    </ligand>
</feature>
<dbReference type="AlphaFoldDB" id="A0A3E0H1N5"/>
<dbReference type="Gene3D" id="3.50.30.40">
    <property type="entry name" value="Ribonuclease E inhibitor RraA/RraA-like"/>
    <property type="match status" value="1"/>
</dbReference>
<dbReference type="GO" id="GO:0008428">
    <property type="term" value="F:ribonuclease inhibitor activity"/>
    <property type="evidence" value="ECO:0007669"/>
    <property type="project" value="InterPro"/>
</dbReference>
<proteinExistence type="inferred from homology"/>
<evidence type="ECO:0000256" key="9">
    <source>
        <dbReference type="PIRSR" id="PIRSR605493-1"/>
    </source>
</evidence>
<evidence type="ECO:0000256" key="10">
    <source>
        <dbReference type="RuleBase" id="RU004338"/>
    </source>
</evidence>
<dbReference type="GO" id="GO:0047443">
    <property type="term" value="F:4-hydroxy-4-methyl-2-oxoglutarate aldolase activity"/>
    <property type="evidence" value="ECO:0007669"/>
    <property type="project" value="UniProtKB-EC"/>
</dbReference>
<dbReference type="InterPro" id="IPR036704">
    <property type="entry name" value="RraA/RraA-like_sf"/>
</dbReference>
<comment type="cofactor">
    <cofactor evidence="2 10">
        <name>a divalent metal cation</name>
        <dbReference type="ChEBI" id="CHEBI:60240"/>
    </cofactor>
</comment>
<dbReference type="Proteomes" id="UP000256774">
    <property type="component" value="Unassembled WGS sequence"/>
</dbReference>
<reference evidence="11 12" key="1">
    <citation type="submission" date="2018-08" db="EMBL/GenBank/DDBJ databases">
        <title>Genomic Encyclopedia of Type Strains, Phase IV (KMG-IV): sequencing the most valuable type-strain genomes for metagenomic binning, comparative biology and taxonomic classification.</title>
        <authorList>
            <person name="Goeker M."/>
        </authorList>
    </citation>
    <scope>NUCLEOTIDE SEQUENCE [LARGE SCALE GENOMIC DNA]</scope>
    <source>
        <strain evidence="11 12">DSM 26022</strain>
    </source>
</reference>
<dbReference type="Pfam" id="PF03737">
    <property type="entry name" value="RraA-like"/>
    <property type="match status" value="1"/>
</dbReference>
<comment type="function">
    <text evidence="7 10">Catalyzes the aldol cleavage of 4-hydroxy-4-methyl-2-oxoglutarate (HMG) into 2 molecules of pyruvate. Also contains a secondary oxaloacetate (OAA) decarboxylase activity due to the common pyruvate enolate transition state formed following C-C bond cleavage in the retro-aldol and decarboxylation reactions.</text>
</comment>
<dbReference type="EC" id="4.1.3.17" evidence="10"/>
<dbReference type="NCBIfam" id="NF006875">
    <property type="entry name" value="PRK09372.1"/>
    <property type="match status" value="1"/>
</dbReference>
<evidence type="ECO:0000313" key="12">
    <source>
        <dbReference type="Proteomes" id="UP000256774"/>
    </source>
</evidence>
<comment type="subunit">
    <text evidence="4 10">Homotrimer.</text>
</comment>
<feature type="binding site" evidence="9">
    <location>
        <begin position="75"/>
        <end position="78"/>
    </location>
    <ligand>
        <name>substrate</name>
    </ligand>
</feature>
<accession>A0A3E0H1N5</accession>
<dbReference type="CDD" id="cd16841">
    <property type="entry name" value="RraA_family"/>
    <property type="match status" value="1"/>
</dbReference>
<dbReference type="GO" id="GO:0046872">
    <property type="term" value="F:metal ion binding"/>
    <property type="evidence" value="ECO:0007669"/>
    <property type="project" value="UniProtKB-KW"/>
</dbReference>
<evidence type="ECO:0000313" key="11">
    <source>
        <dbReference type="EMBL" id="REH36934.1"/>
    </source>
</evidence>
<evidence type="ECO:0000256" key="7">
    <source>
        <dbReference type="ARBA" id="ARBA00025046"/>
    </source>
</evidence>
<keyword evidence="6 10" id="KW-0456">Lyase</keyword>
<comment type="caution">
    <text evidence="11">The sequence shown here is derived from an EMBL/GenBank/DDBJ whole genome shotgun (WGS) entry which is preliminary data.</text>
</comment>
<dbReference type="NCBIfam" id="NF009134">
    <property type="entry name" value="PRK12487.1"/>
    <property type="match status" value="1"/>
</dbReference>
<comment type="cofactor">
    <cofactor evidence="9">
        <name>Mg(2+)</name>
        <dbReference type="ChEBI" id="CHEBI:18420"/>
    </cofactor>
</comment>
<evidence type="ECO:0000256" key="4">
    <source>
        <dbReference type="ARBA" id="ARBA00011233"/>
    </source>
</evidence>
<evidence type="ECO:0000256" key="2">
    <source>
        <dbReference type="ARBA" id="ARBA00001968"/>
    </source>
</evidence>
<evidence type="ECO:0000256" key="6">
    <source>
        <dbReference type="ARBA" id="ARBA00023239"/>
    </source>
</evidence>
<dbReference type="OrthoDB" id="943692at2"/>
<protein>
    <recommendedName>
        <fullName evidence="10">4-hydroxy-4-methyl-2-oxoglutarate aldolase</fullName>
        <shortName evidence="10">HMG aldolase</shortName>
        <ecNumber evidence="10">4.1.1.112</ecNumber>
        <ecNumber evidence="10">4.1.3.17</ecNumber>
    </recommendedName>
    <alternativeName>
        <fullName evidence="10">Oxaloacetate decarboxylase</fullName>
    </alternativeName>
</protein>
<feature type="binding site" evidence="9">
    <location>
        <position position="97"/>
    </location>
    <ligand>
        <name>substrate</name>
    </ligand>
</feature>
<dbReference type="GO" id="GO:0008948">
    <property type="term" value="F:oxaloacetate decarboxylase activity"/>
    <property type="evidence" value="ECO:0007669"/>
    <property type="project" value="UniProtKB-EC"/>
</dbReference>
<dbReference type="RefSeq" id="WP_116208872.1">
    <property type="nucleotide sequence ID" value="NZ_QUNR01000004.1"/>
</dbReference>
<keyword evidence="5 9" id="KW-0479">Metal-binding</keyword>
<sequence>MTFVTCDLCDDHADVVRVCEPMFSNFGGVSAFGGAMVTVKCFEDNSRVKELLATPGEGRVLVVDGGGSLRCALLGDLIADSAVSQGWAGVIVYGCIRDVDAIAELDLGVQALASIPLKSVRKGVGEVDVPVTFGGITFRPGEYVYADNNGVITAPHALM</sequence>
<name>A0A3E0H1N5_9GAMM</name>
<comment type="similarity">
    <text evidence="3 10">Belongs to the class II aldolase/RraA-like family.</text>
</comment>
<evidence type="ECO:0000256" key="8">
    <source>
        <dbReference type="ARBA" id="ARBA00047973"/>
    </source>
</evidence>
<dbReference type="PANTHER" id="PTHR33254:SF4">
    <property type="entry name" value="4-HYDROXY-4-METHYL-2-OXOGLUTARATE ALDOLASE 3-RELATED"/>
    <property type="match status" value="1"/>
</dbReference>
<evidence type="ECO:0000256" key="5">
    <source>
        <dbReference type="ARBA" id="ARBA00022723"/>
    </source>
</evidence>
<keyword evidence="12" id="KW-1185">Reference proteome</keyword>
<dbReference type="PANTHER" id="PTHR33254">
    <property type="entry name" value="4-HYDROXY-4-METHYL-2-OXOGLUTARATE ALDOLASE 3-RELATED"/>
    <property type="match status" value="1"/>
</dbReference>
<evidence type="ECO:0000256" key="1">
    <source>
        <dbReference type="ARBA" id="ARBA00001342"/>
    </source>
</evidence>
<comment type="catalytic activity">
    <reaction evidence="1 10">
        <text>4-hydroxy-4-methyl-2-oxoglutarate = 2 pyruvate</text>
        <dbReference type="Rhea" id="RHEA:22748"/>
        <dbReference type="ChEBI" id="CHEBI:15361"/>
        <dbReference type="ChEBI" id="CHEBI:58276"/>
        <dbReference type="EC" id="4.1.3.17"/>
    </reaction>
</comment>
<dbReference type="EC" id="4.1.1.112" evidence="10"/>
<comment type="catalytic activity">
    <reaction evidence="8 10">
        <text>oxaloacetate + H(+) = pyruvate + CO2</text>
        <dbReference type="Rhea" id="RHEA:15641"/>
        <dbReference type="ChEBI" id="CHEBI:15361"/>
        <dbReference type="ChEBI" id="CHEBI:15378"/>
        <dbReference type="ChEBI" id="CHEBI:16452"/>
        <dbReference type="ChEBI" id="CHEBI:16526"/>
        <dbReference type="EC" id="4.1.1.112"/>
    </reaction>
</comment>
<gene>
    <name evidence="11" type="ORF">DFR26_2075</name>
</gene>
<keyword evidence="9" id="KW-0460">Magnesium</keyword>
<dbReference type="GO" id="GO:0051252">
    <property type="term" value="P:regulation of RNA metabolic process"/>
    <property type="evidence" value="ECO:0007669"/>
    <property type="project" value="InterPro"/>
</dbReference>
<dbReference type="EMBL" id="QUNR01000004">
    <property type="protein sequence ID" value="REH36934.1"/>
    <property type="molecule type" value="Genomic_DNA"/>
</dbReference>
<dbReference type="InterPro" id="IPR010203">
    <property type="entry name" value="RraA"/>
</dbReference>
<dbReference type="InterPro" id="IPR005493">
    <property type="entry name" value="RraA/RraA-like"/>
</dbReference>
<dbReference type="SUPFAM" id="SSF89562">
    <property type="entry name" value="RraA-like"/>
    <property type="match status" value="1"/>
</dbReference>